<accession>A0A4V5ZXF8</accession>
<comment type="caution">
    <text evidence="1">The sequence shown here is derived from an EMBL/GenBank/DDBJ whole genome shotgun (WGS) entry which is preliminary data.</text>
</comment>
<proteinExistence type="predicted"/>
<name>A0A4V5ZXF8_STECR</name>
<protein>
    <submittedName>
        <fullName evidence="1">Uncharacterized protein</fullName>
    </submittedName>
</protein>
<evidence type="ECO:0000313" key="2">
    <source>
        <dbReference type="Proteomes" id="UP000298663"/>
    </source>
</evidence>
<reference evidence="1 2" key="2">
    <citation type="journal article" date="2019" name="G3 (Bethesda)">
        <title>Hybrid Assembly of the Genome of the Entomopathogenic Nematode Steinernema carpocapsae Identifies the X-Chromosome.</title>
        <authorList>
            <person name="Serra L."/>
            <person name="Macchietto M."/>
            <person name="Macias-Munoz A."/>
            <person name="McGill C.J."/>
            <person name="Rodriguez I.M."/>
            <person name="Rodriguez B."/>
            <person name="Murad R."/>
            <person name="Mortazavi A."/>
        </authorList>
    </citation>
    <scope>NUCLEOTIDE SEQUENCE [LARGE SCALE GENOMIC DNA]</scope>
    <source>
        <strain evidence="1 2">ALL</strain>
    </source>
</reference>
<dbReference type="EMBL" id="AZBU02000012">
    <property type="protein sequence ID" value="TKR59645.1"/>
    <property type="molecule type" value="Genomic_DNA"/>
</dbReference>
<sequence length="309" mass="33937">MNQANVSGQLVLLRIRNRNPDSSVVVSRMLKRVGLGLRLCLMLVNVQALQVRYSLINVAIKGTVARTFKNLDLNQCGKMAMRGDAVAYSLYRSHLLSHWIGSCEIFTKIGGFEVKRDRNAAFYLANVQTNLKENCQGGANGKIMLMTGFKCVSVIVNSILQSDEPCNMKANICEQLTNLKVTCTTNPENCAPSNAIWCPKTEAPANSTTGTTETMTTAETTIEKTTTSTTTLTSCEAKTLSTKCPADLKFDCVFDTCLGILKIEAGFDYNSIDALYKPCTDRGALPVKIQNVEQNERIGIWHITQRSGL</sequence>
<keyword evidence="2" id="KW-1185">Reference proteome</keyword>
<organism evidence="1 2">
    <name type="scientific">Steinernema carpocapsae</name>
    <name type="common">Entomopathogenic nematode</name>
    <dbReference type="NCBI Taxonomy" id="34508"/>
    <lineage>
        <taxon>Eukaryota</taxon>
        <taxon>Metazoa</taxon>
        <taxon>Ecdysozoa</taxon>
        <taxon>Nematoda</taxon>
        <taxon>Chromadorea</taxon>
        <taxon>Rhabditida</taxon>
        <taxon>Tylenchina</taxon>
        <taxon>Panagrolaimomorpha</taxon>
        <taxon>Strongyloidoidea</taxon>
        <taxon>Steinernematidae</taxon>
        <taxon>Steinernema</taxon>
    </lineage>
</organism>
<dbReference type="Proteomes" id="UP000298663">
    <property type="component" value="Unassembled WGS sequence"/>
</dbReference>
<evidence type="ECO:0000313" key="1">
    <source>
        <dbReference type="EMBL" id="TKR59645.1"/>
    </source>
</evidence>
<gene>
    <name evidence="1" type="ORF">L596_029285</name>
</gene>
<reference evidence="1 2" key="1">
    <citation type="journal article" date="2015" name="Genome Biol.">
        <title>Comparative genomics of Steinernema reveals deeply conserved gene regulatory networks.</title>
        <authorList>
            <person name="Dillman A.R."/>
            <person name="Macchietto M."/>
            <person name="Porter C.F."/>
            <person name="Rogers A."/>
            <person name="Williams B."/>
            <person name="Antoshechkin I."/>
            <person name="Lee M.M."/>
            <person name="Goodwin Z."/>
            <person name="Lu X."/>
            <person name="Lewis E.E."/>
            <person name="Goodrich-Blair H."/>
            <person name="Stock S.P."/>
            <person name="Adams B.J."/>
            <person name="Sternberg P.W."/>
            <person name="Mortazavi A."/>
        </authorList>
    </citation>
    <scope>NUCLEOTIDE SEQUENCE [LARGE SCALE GENOMIC DNA]</scope>
    <source>
        <strain evidence="1 2">ALL</strain>
    </source>
</reference>
<dbReference type="AlphaFoldDB" id="A0A4V5ZXF8"/>